<evidence type="ECO:0000256" key="1">
    <source>
        <dbReference type="ARBA" id="ARBA00006159"/>
    </source>
</evidence>
<accession>A0A9P4SDZ7</accession>
<evidence type="ECO:0000313" key="7">
    <source>
        <dbReference type="Proteomes" id="UP000799429"/>
    </source>
</evidence>
<dbReference type="PANTHER" id="PTHR45849">
    <property type="entry name" value="FACT COMPLEX SUBUNIT SSRP1"/>
    <property type="match status" value="1"/>
</dbReference>
<feature type="region of interest" description="Disordered" evidence="4">
    <location>
        <begin position="327"/>
        <end position="423"/>
    </location>
</feature>
<keyword evidence="7" id="KW-1185">Reference proteome</keyword>
<feature type="compositionally biased region" description="Basic and acidic residues" evidence="4">
    <location>
        <begin position="346"/>
        <end position="355"/>
    </location>
</feature>
<comment type="subunit">
    <text evidence="3">Interacts with histones H3 and H4.</text>
</comment>
<dbReference type="InterPro" id="IPR013719">
    <property type="entry name" value="RTT106/SPT16-like_middle_dom"/>
</dbReference>
<dbReference type="Gene3D" id="2.30.29.30">
    <property type="entry name" value="Pleckstrin-homology domain (PH domain)/Phosphotyrosine-binding domain (PTB)"/>
    <property type="match status" value="1"/>
</dbReference>
<evidence type="ECO:0000256" key="2">
    <source>
        <dbReference type="ARBA" id="ARBA00037550"/>
    </source>
</evidence>
<comment type="caution">
    <text evidence="6">The sequence shown here is derived from an EMBL/GenBank/DDBJ whole genome shotgun (WGS) entry which is preliminary data.</text>
</comment>
<dbReference type="OrthoDB" id="75754at2759"/>
<evidence type="ECO:0000313" key="6">
    <source>
        <dbReference type="EMBL" id="KAF2840619.1"/>
    </source>
</evidence>
<dbReference type="GO" id="GO:0042393">
    <property type="term" value="F:histone binding"/>
    <property type="evidence" value="ECO:0007669"/>
    <property type="project" value="TreeGrafter"/>
</dbReference>
<evidence type="ECO:0000256" key="4">
    <source>
        <dbReference type="SAM" id="MobiDB-lite"/>
    </source>
</evidence>
<dbReference type="EMBL" id="MU006092">
    <property type="protein sequence ID" value="KAF2840619.1"/>
    <property type="molecule type" value="Genomic_DNA"/>
</dbReference>
<protein>
    <submittedName>
        <fullName evidence="6">Rtt106-domain-containing protein</fullName>
    </submittedName>
</protein>
<dbReference type="InterPro" id="IPR050454">
    <property type="entry name" value="RTT106/SSRP1_HistChap/FACT"/>
</dbReference>
<evidence type="ECO:0000259" key="5">
    <source>
        <dbReference type="SMART" id="SM01287"/>
    </source>
</evidence>
<proteinExistence type="inferred from homology"/>
<feature type="compositionally biased region" description="Acidic residues" evidence="4">
    <location>
        <begin position="380"/>
        <end position="404"/>
    </location>
</feature>
<feature type="compositionally biased region" description="Polar residues" evidence="4">
    <location>
        <begin position="60"/>
        <end position="69"/>
    </location>
</feature>
<dbReference type="Proteomes" id="UP000799429">
    <property type="component" value="Unassembled WGS sequence"/>
</dbReference>
<feature type="compositionally biased region" description="Acidic residues" evidence="4">
    <location>
        <begin position="335"/>
        <end position="345"/>
    </location>
</feature>
<reference evidence="6" key="1">
    <citation type="journal article" date="2020" name="Stud. Mycol.">
        <title>101 Dothideomycetes genomes: a test case for predicting lifestyles and emergence of pathogens.</title>
        <authorList>
            <person name="Haridas S."/>
            <person name="Albert R."/>
            <person name="Binder M."/>
            <person name="Bloem J."/>
            <person name="Labutti K."/>
            <person name="Salamov A."/>
            <person name="Andreopoulos B."/>
            <person name="Baker S."/>
            <person name="Barry K."/>
            <person name="Bills G."/>
            <person name="Bluhm B."/>
            <person name="Cannon C."/>
            <person name="Castanera R."/>
            <person name="Culley D."/>
            <person name="Daum C."/>
            <person name="Ezra D."/>
            <person name="Gonzalez J."/>
            <person name="Henrissat B."/>
            <person name="Kuo A."/>
            <person name="Liang C."/>
            <person name="Lipzen A."/>
            <person name="Lutzoni F."/>
            <person name="Magnuson J."/>
            <person name="Mondo S."/>
            <person name="Nolan M."/>
            <person name="Ohm R."/>
            <person name="Pangilinan J."/>
            <person name="Park H.-J."/>
            <person name="Ramirez L."/>
            <person name="Alfaro M."/>
            <person name="Sun H."/>
            <person name="Tritt A."/>
            <person name="Yoshinaga Y."/>
            <person name="Zwiers L.-H."/>
            <person name="Turgeon B."/>
            <person name="Goodwin S."/>
            <person name="Spatafora J."/>
            <person name="Crous P."/>
            <person name="Grigoriev I."/>
        </authorList>
    </citation>
    <scope>NUCLEOTIDE SEQUENCE</scope>
    <source>
        <strain evidence="6">CBS 101060</strain>
    </source>
</reference>
<feature type="compositionally biased region" description="Acidic residues" evidence="4">
    <location>
        <begin position="356"/>
        <end position="372"/>
    </location>
</feature>
<name>A0A9P4SDZ7_9PEZI</name>
<feature type="region of interest" description="Disordered" evidence="4">
    <location>
        <begin position="44"/>
        <end position="69"/>
    </location>
</feature>
<dbReference type="Pfam" id="PF08512">
    <property type="entry name" value="Rttp106-like_middle"/>
    <property type="match status" value="1"/>
</dbReference>
<evidence type="ECO:0000256" key="3">
    <source>
        <dbReference type="ARBA" id="ARBA00038654"/>
    </source>
</evidence>
<organism evidence="6 7">
    <name type="scientific">Patellaria atrata CBS 101060</name>
    <dbReference type="NCBI Taxonomy" id="1346257"/>
    <lineage>
        <taxon>Eukaryota</taxon>
        <taxon>Fungi</taxon>
        <taxon>Dikarya</taxon>
        <taxon>Ascomycota</taxon>
        <taxon>Pezizomycotina</taxon>
        <taxon>Dothideomycetes</taxon>
        <taxon>Dothideomycetes incertae sedis</taxon>
        <taxon>Patellariales</taxon>
        <taxon>Patellariaceae</taxon>
        <taxon>Patellaria</taxon>
    </lineage>
</organism>
<sequence>MSSLKLPVEISDAFSDPKYPITPLLTDISTHIIGIKRSSTSIALPSHDAPASKKRKLDNGTATNGSSSEAWRVQSAAATYSVPDASFSMPQRKKLHLQLIGGKGGGLRAQSSSGEIEFGVSWKDIDQVFCLPVPEKAKRQHNFVIIPRGGDGITPPPADSSAPEPIVWTYDEPSGKALKEGEDPSPAKVGQALNNHLHNFGKEVIFPSASDFASAIPQSHRKGEKAFHVKAFRGSKEGYLFFLSSGILFGFKKPLAFFPPESISSVSYTSILQRTFNLVISIQEPEQDIEFSMIDQIDYAGIDSYVKQRRLNDASLAATRKAKKYNVNAPKGEEEQAAEDEDGEGELQKAERMLQDEEDEEEEDYQPDDESDGGSPSESSGDEDRGEEMEDVEEDDDEDEEEGDLLEKELGSEAEDVESDGMR</sequence>
<feature type="domain" description="Histone chaperone RTT106/FACT complex subunit SPT16-like middle" evidence="5">
    <location>
        <begin position="226"/>
        <end position="316"/>
    </location>
</feature>
<feature type="compositionally biased region" description="Acidic residues" evidence="4">
    <location>
        <begin position="412"/>
        <end position="423"/>
    </location>
</feature>
<comment type="function">
    <text evidence="2">Histones H3 and H4 chaperone involved in the nucleosome formation and heterochromatin silencing. Required for the deposition of H3K56ac-carrying H3-H4 complex onto newly-replicated DNA. Plays a role in the transcriptional regulation of the cell-cycle dependent histone genes by creating a repressive structure at the core histone gene promoter.</text>
</comment>
<dbReference type="AlphaFoldDB" id="A0A9P4SDZ7"/>
<comment type="similarity">
    <text evidence="1">Belongs to the RTT106 family.</text>
</comment>
<dbReference type="GO" id="GO:0031491">
    <property type="term" value="F:nucleosome binding"/>
    <property type="evidence" value="ECO:0007669"/>
    <property type="project" value="TreeGrafter"/>
</dbReference>
<dbReference type="InterPro" id="IPR011993">
    <property type="entry name" value="PH-like_dom_sf"/>
</dbReference>
<dbReference type="SMART" id="SM01287">
    <property type="entry name" value="Rtt106"/>
    <property type="match status" value="1"/>
</dbReference>
<gene>
    <name evidence="6" type="ORF">M501DRAFT_1014630</name>
</gene>
<dbReference type="PANTHER" id="PTHR45849:SF3">
    <property type="entry name" value="HISTONE CHAPERONE RTT106"/>
    <property type="match status" value="1"/>
</dbReference>
<dbReference type="SUPFAM" id="SSF50729">
    <property type="entry name" value="PH domain-like"/>
    <property type="match status" value="1"/>
</dbReference>